<evidence type="ECO:0000256" key="1">
    <source>
        <dbReference type="SAM" id="MobiDB-lite"/>
    </source>
</evidence>
<gene>
    <name evidence="2" type="ORF">H103_03929</name>
</gene>
<accession>A0A022W530</accession>
<dbReference type="Proteomes" id="UP000023758">
    <property type="component" value="Unassembled WGS sequence"/>
</dbReference>
<name>A0A022W530_TRIRU</name>
<dbReference type="HOGENOM" id="CLU_1950361_0_0_1"/>
<feature type="region of interest" description="Disordered" evidence="1">
    <location>
        <begin position="1"/>
        <end position="98"/>
    </location>
</feature>
<organism evidence="2">
    <name type="scientific">Trichophyton rubrum CBS 288.86</name>
    <dbReference type="NCBI Taxonomy" id="1215330"/>
    <lineage>
        <taxon>Eukaryota</taxon>
        <taxon>Fungi</taxon>
        <taxon>Dikarya</taxon>
        <taxon>Ascomycota</taxon>
        <taxon>Pezizomycotina</taxon>
        <taxon>Eurotiomycetes</taxon>
        <taxon>Eurotiomycetidae</taxon>
        <taxon>Onygenales</taxon>
        <taxon>Arthrodermataceae</taxon>
        <taxon>Trichophyton</taxon>
    </lineage>
</organism>
<dbReference type="EMBL" id="KK207830">
    <property type="protein sequence ID" value="EZF53251.1"/>
    <property type="molecule type" value="Genomic_DNA"/>
</dbReference>
<dbReference type="AlphaFoldDB" id="A0A022W530"/>
<proteinExistence type="predicted"/>
<evidence type="ECO:0000313" key="2">
    <source>
        <dbReference type="EMBL" id="EZF53251.1"/>
    </source>
</evidence>
<reference evidence="2" key="1">
    <citation type="submission" date="2014-02" db="EMBL/GenBank/DDBJ databases">
        <title>The Genome Sequence of Trichophyton rubrum (morphotype fischeri) CBS 288.86.</title>
        <authorList>
            <consortium name="The Broad Institute Genomics Platform"/>
            <person name="Cuomo C.A."/>
            <person name="White T.C."/>
            <person name="Graser Y."/>
            <person name="Martinez-Rossi N."/>
            <person name="Heitman J."/>
            <person name="Young S.K."/>
            <person name="Zeng Q."/>
            <person name="Gargeya S."/>
            <person name="Abouelleil A."/>
            <person name="Alvarado L."/>
            <person name="Chapman S.B."/>
            <person name="Gainer-Dewar J."/>
            <person name="Goldberg J."/>
            <person name="Griggs A."/>
            <person name="Gujja S."/>
            <person name="Hansen M."/>
            <person name="Howarth C."/>
            <person name="Imamovic A."/>
            <person name="Larimer J."/>
            <person name="Martinez D."/>
            <person name="Murphy C."/>
            <person name="Pearson M.D."/>
            <person name="Persinoti G."/>
            <person name="Poon T."/>
            <person name="Priest M."/>
            <person name="Roberts A.D."/>
            <person name="Saif S."/>
            <person name="Shea T.D."/>
            <person name="Sykes S.N."/>
            <person name="Wortman J."/>
            <person name="Nusbaum C."/>
            <person name="Birren B."/>
        </authorList>
    </citation>
    <scope>NUCLEOTIDE SEQUENCE [LARGE SCALE GENOMIC DNA]</scope>
    <source>
        <strain evidence="2">CBS 288.86</strain>
    </source>
</reference>
<protein>
    <submittedName>
        <fullName evidence="2">Uncharacterized protein</fullName>
    </submittedName>
</protein>
<feature type="compositionally biased region" description="Acidic residues" evidence="1">
    <location>
        <begin position="16"/>
        <end position="29"/>
    </location>
</feature>
<sequence>MSRVQSTAKYSIYVDGDGDGDGDGDDDDATCPRSRAQCQRKNKRRLSREIPEQPELKGLPCLNPSCDYESSSESASAQRPNIGHRMQRSNWPETPQARRAHWPGRVAANAHFEGGILWPSSIYNATNTM</sequence>